<sequence>MYERSLGICRNWKITNNFRPSSYCLFRSIIYANIDVCYIIFYKTLHAACVNTFDIIPR</sequence>
<proteinExistence type="predicted"/>
<protein>
    <submittedName>
        <fullName evidence="1">Uncharacterized protein</fullName>
    </submittedName>
</protein>
<reference evidence="1" key="1">
    <citation type="journal article" date="2021" name="Proc. Natl. Acad. Sci. U.S.A.">
        <title>A Catalog of Tens of Thousands of Viruses from Human Metagenomes Reveals Hidden Associations with Chronic Diseases.</title>
        <authorList>
            <person name="Tisza M.J."/>
            <person name="Buck C.B."/>
        </authorList>
    </citation>
    <scope>NUCLEOTIDE SEQUENCE</scope>
    <source>
        <strain evidence="1">CtQ5V6</strain>
    </source>
</reference>
<accession>A0A8S5RPY8</accession>
<organism evidence="1">
    <name type="scientific">virus sp. ctQ5V6</name>
    <dbReference type="NCBI Taxonomy" id="2825815"/>
    <lineage>
        <taxon>Viruses</taxon>
    </lineage>
</organism>
<name>A0A8S5RPY8_9VIRU</name>
<evidence type="ECO:0000313" key="1">
    <source>
        <dbReference type="EMBL" id="DAE33424.1"/>
    </source>
</evidence>
<dbReference type="EMBL" id="BK059134">
    <property type="protein sequence ID" value="DAE33424.1"/>
    <property type="molecule type" value="Genomic_DNA"/>
</dbReference>